<feature type="domain" description="Mur ligase N-terminal catalytic" evidence="9">
    <location>
        <begin position="30"/>
        <end position="101"/>
    </location>
</feature>
<proteinExistence type="inferred from homology"/>
<protein>
    <recommendedName>
        <fullName evidence="7">UDP-N-acetylmuramoyl-L-alanyl-D-glutamate--2,6-diaminopimelate ligase</fullName>
        <ecNumber evidence="7">6.3.2.13</ecNumber>
    </recommendedName>
    <alternativeName>
        <fullName evidence="7">Meso-A2pm-adding enzyme</fullName>
    </alternativeName>
    <alternativeName>
        <fullName evidence="7">Meso-diaminopimelate-adding enzyme</fullName>
    </alternativeName>
    <alternativeName>
        <fullName evidence="7">UDP-MurNAc-L-Ala-D-Glu:meso-diaminopimelate ligase</fullName>
    </alternativeName>
    <alternativeName>
        <fullName evidence="7">UDP-MurNAc-tripeptide synthetase</fullName>
    </alternativeName>
    <alternativeName>
        <fullName evidence="7">UDP-N-acetylmuramyl-tripeptide synthetase</fullName>
    </alternativeName>
</protein>
<feature type="binding site" evidence="7">
    <location>
        <begin position="420"/>
        <end position="423"/>
    </location>
    <ligand>
        <name>meso-2,6-diaminopimelate</name>
        <dbReference type="ChEBI" id="CHEBI:57791"/>
    </ligand>
</feature>
<dbReference type="Pfam" id="PF01225">
    <property type="entry name" value="Mur_ligase"/>
    <property type="match status" value="1"/>
</dbReference>
<keyword evidence="3 7" id="KW-0133">Cell shape</keyword>
<dbReference type="SUPFAM" id="SSF63418">
    <property type="entry name" value="MurE/MurF N-terminal domain"/>
    <property type="match status" value="1"/>
</dbReference>
<dbReference type="Gene3D" id="3.90.190.20">
    <property type="entry name" value="Mur ligase, C-terminal domain"/>
    <property type="match status" value="1"/>
</dbReference>
<evidence type="ECO:0000256" key="4">
    <source>
        <dbReference type="ARBA" id="ARBA00022984"/>
    </source>
</evidence>
<comment type="catalytic activity">
    <reaction evidence="7">
        <text>UDP-N-acetyl-alpha-D-muramoyl-L-alanyl-D-glutamate + meso-2,6-diaminopimelate + ATP = UDP-N-acetyl-alpha-D-muramoyl-L-alanyl-gamma-D-glutamyl-meso-2,6-diaminopimelate + ADP + phosphate + H(+)</text>
        <dbReference type="Rhea" id="RHEA:23676"/>
        <dbReference type="ChEBI" id="CHEBI:15378"/>
        <dbReference type="ChEBI" id="CHEBI:30616"/>
        <dbReference type="ChEBI" id="CHEBI:43474"/>
        <dbReference type="ChEBI" id="CHEBI:57791"/>
        <dbReference type="ChEBI" id="CHEBI:83900"/>
        <dbReference type="ChEBI" id="CHEBI:83905"/>
        <dbReference type="ChEBI" id="CHEBI:456216"/>
        <dbReference type="EC" id="6.3.2.13"/>
    </reaction>
</comment>
<dbReference type="PANTHER" id="PTHR23135">
    <property type="entry name" value="MUR LIGASE FAMILY MEMBER"/>
    <property type="match status" value="1"/>
</dbReference>
<dbReference type="EC" id="6.3.2.13" evidence="7"/>
<dbReference type="PANTHER" id="PTHR23135:SF4">
    <property type="entry name" value="UDP-N-ACETYLMURAMOYL-L-ALANYL-D-GLUTAMATE--2,6-DIAMINOPIMELATE LIGASE MURE HOMOLOG, CHLOROPLASTIC"/>
    <property type="match status" value="1"/>
</dbReference>
<feature type="binding site" evidence="7">
    <location>
        <position position="475"/>
    </location>
    <ligand>
        <name>meso-2,6-diaminopimelate</name>
        <dbReference type="ChEBI" id="CHEBI:57791"/>
    </ligand>
</feature>
<dbReference type="InterPro" id="IPR035911">
    <property type="entry name" value="MurE/MurF_N"/>
</dbReference>
<dbReference type="NCBIfam" id="TIGR01085">
    <property type="entry name" value="murE"/>
    <property type="match status" value="1"/>
</dbReference>
<accession>A0A8J6PEA4</accession>
<gene>
    <name evidence="7" type="primary">murE</name>
    <name evidence="12" type="ORF">H8D24_05845</name>
</gene>
<dbReference type="GO" id="GO:0008360">
    <property type="term" value="P:regulation of cell shape"/>
    <property type="evidence" value="ECO:0007669"/>
    <property type="project" value="UniProtKB-KW"/>
</dbReference>
<dbReference type="Pfam" id="PF08245">
    <property type="entry name" value="Mur_ligase_M"/>
    <property type="match status" value="1"/>
</dbReference>
<dbReference type="GO" id="GO:0008765">
    <property type="term" value="F:UDP-N-acetylmuramoylalanyl-D-glutamate-2,6-diaminopimelate ligase activity"/>
    <property type="evidence" value="ECO:0007669"/>
    <property type="project" value="UniProtKB-UniRule"/>
</dbReference>
<dbReference type="Gene3D" id="3.40.1390.10">
    <property type="entry name" value="MurE/MurF, N-terminal domain"/>
    <property type="match status" value="1"/>
</dbReference>
<dbReference type="SUPFAM" id="SSF53244">
    <property type="entry name" value="MurD-like peptide ligases, peptide-binding domain"/>
    <property type="match status" value="1"/>
</dbReference>
<dbReference type="NCBIfam" id="NF001126">
    <property type="entry name" value="PRK00139.1-4"/>
    <property type="match status" value="1"/>
</dbReference>
<feature type="binding site" evidence="7">
    <location>
        <position position="37"/>
    </location>
    <ligand>
        <name>UDP-N-acetyl-alpha-D-muramoyl-L-alanyl-D-glutamate</name>
        <dbReference type="ChEBI" id="CHEBI:83900"/>
    </ligand>
</feature>
<keyword evidence="4 7" id="KW-0573">Peptidoglycan synthesis</keyword>
<feature type="binding site" evidence="7">
    <location>
        <begin position="160"/>
        <end position="161"/>
    </location>
    <ligand>
        <name>UDP-N-acetyl-alpha-D-muramoyl-L-alanyl-D-glutamate</name>
        <dbReference type="ChEBI" id="CHEBI:83900"/>
    </ligand>
</feature>
<feature type="binding site" evidence="7">
    <location>
        <position position="193"/>
    </location>
    <ligand>
        <name>UDP-N-acetyl-alpha-D-muramoyl-L-alanyl-D-glutamate</name>
        <dbReference type="ChEBI" id="CHEBI:83900"/>
    </ligand>
</feature>
<comment type="cofactor">
    <cofactor evidence="7">
        <name>Mg(2+)</name>
        <dbReference type="ChEBI" id="CHEBI:18420"/>
    </cofactor>
</comment>
<sequence length="504" mass="54678">MMNKRDMEWSLGEILDGITVVPQDLSEITVMGLSVDSRTLCHGDLFIALAGSGLDGVDYIDQAVERGAVAILFDSGTITHHVGIQVANLRQVLGQIASRFYGNPSHKLKVVAVTGTDGKSSVTHFIAAAMERFEGGAAVIGTLGGRLMERGRDTIATGHTTPPPIELQRLFSGFVESGVKSVAIEASSHGIEQFRLSGSEITSAVLTQVGRDHLDYHGSVAAYRKIKKSLFYYPGLSSVVVNLDDELGREIYLDPTRTAECIGYGSESGNIKPDVYGEVIIQDRNGMVLEIEYHGEKKMLGSNLYGRFNASNLLATLALLISWKVPFSEAVEILEKTEPVSGRMEPFVGDGYATMIIDYAHTPGALAAALTATREHLQDVSGVGRLWVLFGCGGDRDSGKRPEMGRIAEQYADVVVLTDDNPRGESAVDITRQILAGMQQAERAAVIHDREEAIRHCFSESNQNDIVLIAGKGHEEWQLVGERKIPFSDRLLAASLMRSNLSGM</sequence>
<keyword evidence="5 7" id="KW-0131">Cell cycle</keyword>
<dbReference type="EMBL" id="JACNFK010000029">
    <property type="protein sequence ID" value="MBC8519910.1"/>
    <property type="molecule type" value="Genomic_DNA"/>
</dbReference>
<evidence type="ECO:0000256" key="1">
    <source>
        <dbReference type="ARBA" id="ARBA00005898"/>
    </source>
</evidence>
<comment type="PTM">
    <text evidence="7">Carboxylation is probably crucial for Mg(2+) binding and, consequently, for the gamma-phosphate positioning of ATP.</text>
</comment>
<feature type="modified residue" description="N6-carboxylysine" evidence="7">
    <location>
        <position position="227"/>
    </location>
</feature>
<keyword evidence="7" id="KW-0460">Magnesium</keyword>
<keyword evidence="6 7" id="KW-0961">Cell wall biogenesis/degradation</keyword>
<evidence type="ECO:0000256" key="6">
    <source>
        <dbReference type="ARBA" id="ARBA00023316"/>
    </source>
</evidence>
<name>A0A8J6PEA4_9GAMM</name>
<dbReference type="InterPro" id="IPR000713">
    <property type="entry name" value="Mur_ligase_N"/>
</dbReference>
<dbReference type="GO" id="GO:0051301">
    <property type="term" value="P:cell division"/>
    <property type="evidence" value="ECO:0007669"/>
    <property type="project" value="UniProtKB-KW"/>
</dbReference>
<evidence type="ECO:0000256" key="7">
    <source>
        <dbReference type="HAMAP-Rule" id="MF_00208"/>
    </source>
</evidence>
<evidence type="ECO:0000256" key="2">
    <source>
        <dbReference type="ARBA" id="ARBA00022618"/>
    </source>
</evidence>
<comment type="similarity">
    <text evidence="1 7">Belongs to the MurCDEF family. MurE subfamily.</text>
</comment>
<evidence type="ECO:0000256" key="5">
    <source>
        <dbReference type="ARBA" id="ARBA00023306"/>
    </source>
</evidence>
<dbReference type="GO" id="GO:0071555">
    <property type="term" value="P:cell wall organization"/>
    <property type="evidence" value="ECO:0007669"/>
    <property type="project" value="UniProtKB-KW"/>
</dbReference>
<dbReference type="InterPro" id="IPR005761">
    <property type="entry name" value="UDP-N-AcMur-Glu-dNH2Pim_ligase"/>
</dbReference>
<keyword evidence="7" id="KW-0547">Nucleotide-binding</keyword>
<evidence type="ECO:0000313" key="12">
    <source>
        <dbReference type="EMBL" id="MBC8519910.1"/>
    </source>
</evidence>
<dbReference type="InterPro" id="IPR013221">
    <property type="entry name" value="Mur_ligase_cen"/>
</dbReference>
<dbReference type="GO" id="GO:0005737">
    <property type="term" value="C:cytoplasm"/>
    <property type="evidence" value="ECO:0007669"/>
    <property type="project" value="UniProtKB-SubCell"/>
</dbReference>
<feature type="domain" description="Mur ligase C-terminal" evidence="10">
    <location>
        <begin position="342"/>
        <end position="473"/>
    </location>
</feature>
<dbReference type="Gene3D" id="3.40.1190.10">
    <property type="entry name" value="Mur-like, catalytic domain"/>
    <property type="match status" value="1"/>
</dbReference>
<evidence type="ECO:0000259" key="11">
    <source>
        <dbReference type="Pfam" id="PF08245"/>
    </source>
</evidence>
<keyword evidence="7" id="KW-0963">Cytoplasm</keyword>
<keyword evidence="7" id="KW-0067">ATP-binding</keyword>
<feature type="short sequence motif" description="Meso-diaminopimelate recognition motif" evidence="7">
    <location>
        <begin position="420"/>
        <end position="423"/>
    </location>
</feature>
<comment type="caution">
    <text evidence="7">Lacks conserved residue(s) required for the propagation of feature annotation.</text>
</comment>
<dbReference type="InterPro" id="IPR036615">
    <property type="entry name" value="Mur_ligase_C_dom_sf"/>
</dbReference>
<comment type="subcellular location">
    <subcellularLocation>
        <location evidence="7 8">Cytoplasm</location>
    </subcellularLocation>
</comment>
<evidence type="ECO:0000256" key="8">
    <source>
        <dbReference type="RuleBase" id="RU004135"/>
    </source>
</evidence>
<dbReference type="UniPathway" id="UPA00219"/>
<comment type="caution">
    <text evidence="12">The sequence shown here is derived from an EMBL/GenBank/DDBJ whole genome shotgun (WGS) entry which is preliminary data.</text>
</comment>
<dbReference type="HAMAP" id="MF_00208">
    <property type="entry name" value="MurE"/>
    <property type="match status" value="1"/>
</dbReference>
<feature type="binding site" evidence="7">
    <location>
        <position position="195"/>
    </location>
    <ligand>
        <name>UDP-N-acetyl-alpha-D-muramoyl-L-alanyl-D-glutamate</name>
        <dbReference type="ChEBI" id="CHEBI:83900"/>
    </ligand>
</feature>
<comment type="function">
    <text evidence="7">Catalyzes the addition of meso-diaminopimelic acid to the nucleotide precursor UDP-N-acetylmuramoyl-L-alanyl-D-glutamate (UMAG) in the biosynthesis of bacterial cell-wall peptidoglycan.</text>
</comment>
<dbReference type="InterPro" id="IPR036565">
    <property type="entry name" value="Mur-like_cat_sf"/>
</dbReference>
<evidence type="ECO:0000256" key="3">
    <source>
        <dbReference type="ARBA" id="ARBA00022960"/>
    </source>
</evidence>
<dbReference type="Pfam" id="PF02875">
    <property type="entry name" value="Mur_ligase_C"/>
    <property type="match status" value="1"/>
</dbReference>
<feature type="binding site" evidence="7">
    <location>
        <position position="471"/>
    </location>
    <ligand>
        <name>meso-2,6-diaminopimelate</name>
        <dbReference type="ChEBI" id="CHEBI:57791"/>
    </ligand>
</feature>
<evidence type="ECO:0000259" key="10">
    <source>
        <dbReference type="Pfam" id="PF02875"/>
    </source>
</evidence>
<feature type="binding site" evidence="7">
    <location>
        <position position="187"/>
    </location>
    <ligand>
        <name>UDP-N-acetyl-alpha-D-muramoyl-L-alanyl-D-glutamate</name>
        <dbReference type="ChEBI" id="CHEBI:83900"/>
    </ligand>
</feature>
<dbReference type="AlphaFoldDB" id="A0A8J6PEA4"/>
<evidence type="ECO:0000259" key="9">
    <source>
        <dbReference type="Pfam" id="PF01225"/>
    </source>
</evidence>
<dbReference type="SUPFAM" id="SSF53623">
    <property type="entry name" value="MurD-like peptide ligases, catalytic domain"/>
    <property type="match status" value="1"/>
</dbReference>
<dbReference type="InterPro" id="IPR004101">
    <property type="entry name" value="Mur_ligase_C"/>
</dbReference>
<reference evidence="12 13" key="1">
    <citation type="submission" date="2020-08" db="EMBL/GenBank/DDBJ databases">
        <title>Bridging the membrane lipid divide: bacteria of the FCB group superphylum have the potential to synthesize archaeal ether lipids.</title>
        <authorList>
            <person name="Villanueva L."/>
            <person name="Von Meijenfeldt F.A.B."/>
            <person name="Westbye A.B."/>
            <person name="Yadav S."/>
            <person name="Hopmans E.C."/>
            <person name="Dutilh B.E."/>
            <person name="Sinninghe Damste J.S."/>
        </authorList>
    </citation>
    <scope>NUCLEOTIDE SEQUENCE [LARGE SCALE GENOMIC DNA]</scope>
    <source>
        <strain evidence="12">NIOZ-UU100</strain>
    </source>
</reference>
<dbReference type="Proteomes" id="UP000654401">
    <property type="component" value="Unassembled WGS sequence"/>
</dbReference>
<evidence type="ECO:0000313" key="13">
    <source>
        <dbReference type="Proteomes" id="UP000654401"/>
    </source>
</evidence>
<organism evidence="12 13">
    <name type="scientific">Candidatus Thiopontia autotrophica</name>
    <dbReference type="NCBI Taxonomy" id="2841688"/>
    <lineage>
        <taxon>Bacteria</taxon>
        <taxon>Pseudomonadati</taxon>
        <taxon>Pseudomonadota</taxon>
        <taxon>Gammaproteobacteria</taxon>
        <taxon>Candidatus Thiopontia</taxon>
    </lineage>
</organism>
<comment type="pathway">
    <text evidence="7 8">Cell wall biogenesis; peptidoglycan biosynthesis.</text>
</comment>
<feature type="binding site" evidence="7">
    <location>
        <position position="396"/>
    </location>
    <ligand>
        <name>meso-2,6-diaminopimelate</name>
        <dbReference type="ChEBI" id="CHEBI:57791"/>
    </ligand>
</feature>
<dbReference type="GO" id="GO:0009252">
    <property type="term" value="P:peptidoglycan biosynthetic process"/>
    <property type="evidence" value="ECO:0007669"/>
    <property type="project" value="UniProtKB-UniRule"/>
</dbReference>
<dbReference type="GO" id="GO:0005524">
    <property type="term" value="F:ATP binding"/>
    <property type="evidence" value="ECO:0007669"/>
    <property type="project" value="UniProtKB-UniRule"/>
</dbReference>
<feature type="binding site" evidence="7">
    <location>
        <begin position="115"/>
        <end position="121"/>
    </location>
    <ligand>
        <name>ATP</name>
        <dbReference type="ChEBI" id="CHEBI:30616"/>
    </ligand>
</feature>
<dbReference type="GO" id="GO:0000287">
    <property type="term" value="F:magnesium ion binding"/>
    <property type="evidence" value="ECO:0007669"/>
    <property type="project" value="UniProtKB-UniRule"/>
</dbReference>
<feature type="domain" description="Mur ligase central" evidence="11">
    <location>
        <begin position="113"/>
        <end position="319"/>
    </location>
</feature>
<keyword evidence="7 12" id="KW-0436">Ligase</keyword>
<keyword evidence="2 7" id="KW-0132">Cell division</keyword>